<sequence>MAASLDGRALAATETPRKDFHLADTDSPVSGKANTATDADTTDVVIVGSGAAALTAALTAAVAGKTVRIIEKTDSIGGTSAMSGGMTWIPANHYAEAAGHADSVAEALTYMRAASPEGWRDTEDELWARQMEDGPEMLRLVEAHSPLRFSLTDVPDPFQEAPGAKSCRILAVEPISKRILGKYRRKIRRSTIPQRMTVGETMAANLFRHPVLGMIKSWPILLRRWASDSIAQGGGLIVALLKGCLDAGCTIELSTRAVALTVDDKGVVDGVEVECNGQHRTLRARMGVVLASGGFEWDSEMLAKHFPSEIDFRSGPSSNEGDGHKMAQALGASFAHMDQGNIVIQPPVRYEGKLHGLPLRIHAEPDAIIVDRNGRRFASEYEFWVYDRIMDRDENGELIHQPAWVISHWPMVKRAPLVGWYRFFKSGWLLKAKTLDELARLTDLPADTLKETVERFNGFARSGVDLDFGRGQNNFYEKALAKDLGLMKEIDQAPYVAFRFRPSLLGTKGGVRTDSSGRALRADGSIINGLYCAGNVMANPTGARTPSQVGTTIGPYMTWGYTCARSLMQRNHS</sequence>
<dbReference type="SUPFAM" id="SSF56425">
    <property type="entry name" value="Succinate dehydrogenase/fumarate reductase flavoprotein, catalytic domain"/>
    <property type="match status" value="1"/>
</dbReference>
<evidence type="ECO:0000313" key="8">
    <source>
        <dbReference type="Proteomes" id="UP000292085"/>
    </source>
</evidence>
<organism evidence="7 8">
    <name type="scientific">Sphingomonas populi</name>
    <dbReference type="NCBI Taxonomy" id="2484750"/>
    <lineage>
        <taxon>Bacteria</taxon>
        <taxon>Pseudomonadati</taxon>
        <taxon>Pseudomonadota</taxon>
        <taxon>Alphaproteobacteria</taxon>
        <taxon>Sphingomonadales</taxon>
        <taxon>Sphingomonadaceae</taxon>
        <taxon>Sphingomonas</taxon>
    </lineage>
</organism>
<evidence type="ECO:0000313" key="7">
    <source>
        <dbReference type="EMBL" id="RZF63637.1"/>
    </source>
</evidence>
<dbReference type="Gene3D" id="3.50.50.60">
    <property type="entry name" value="FAD/NAD(P)-binding domain"/>
    <property type="match status" value="2"/>
</dbReference>
<dbReference type="AlphaFoldDB" id="A0A4Q6Y2Y0"/>
<proteinExistence type="predicted"/>
<evidence type="ECO:0000256" key="3">
    <source>
        <dbReference type="ARBA" id="ARBA00022827"/>
    </source>
</evidence>
<accession>A0A4Q6Y2Y0</accession>
<dbReference type="InterPro" id="IPR050315">
    <property type="entry name" value="FAD-oxidoreductase_2"/>
</dbReference>
<comment type="caution">
    <text evidence="7">The sequence shown here is derived from an EMBL/GenBank/DDBJ whole genome shotgun (WGS) entry which is preliminary data.</text>
</comment>
<dbReference type="Pfam" id="PF00890">
    <property type="entry name" value="FAD_binding_2"/>
    <property type="match status" value="1"/>
</dbReference>
<comment type="cofactor">
    <cofactor evidence="1">
        <name>FAD</name>
        <dbReference type="ChEBI" id="CHEBI:57692"/>
    </cofactor>
</comment>
<protein>
    <submittedName>
        <fullName evidence="7">FAD-dependent oxidoreductase</fullName>
    </submittedName>
</protein>
<keyword evidence="2" id="KW-0285">Flavoprotein</keyword>
<keyword evidence="8" id="KW-1185">Reference proteome</keyword>
<gene>
    <name evidence="7" type="ORF">EWE75_15005</name>
</gene>
<dbReference type="EMBL" id="SGIS01000023">
    <property type="protein sequence ID" value="RZF63637.1"/>
    <property type="molecule type" value="Genomic_DNA"/>
</dbReference>
<feature type="domain" description="FAD-dependent oxidoreductase 2 FAD-binding" evidence="6">
    <location>
        <begin position="43"/>
        <end position="539"/>
    </location>
</feature>
<dbReference type="PANTHER" id="PTHR43400">
    <property type="entry name" value="FUMARATE REDUCTASE"/>
    <property type="match status" value="1"/>
</dbReference>
<evidence type="ECO:0000259" key="6">
    <source>
        <dbReference type="Pfam" id="PF00890"/>
    </source>
</evidence>
<evidence type="ECO:0000256" key="1">
    <source>
        <dbReference type="ARBA" id="ARBA00001974"/>
    </source>
</evidence>
<dbReference type="Proteomes" id="UP000292085">
    <property type="component" value="Unassembled WGS sequence"/>
</dbReference>
<keyword evidence="4" id="KW-0560">Oxidoreductase</keyword>
<dbReference type="GO" id="GO:0016491">
    <property type="term" value="F:oxidoreductase activity"/>
    <property type="evidence" value="ECO:0007669"/>
    <property type="project" value="UniProtKB-KW"/>
</dbReference>
<evidence type="ECO:0000256" key="4">
    <source>
        <dbReference type="ARBA" id="ARBA00023002"/>
    </source>
</evidence>
<dbReference type="GO" id="GO:0008202">
    <property type="term" value="P:steroid metabolic process"/>
    <property type="evidence" value="ECO:0007669"/>
    <property type="project" value="UniProtKB-ARBA"/>
</dbReference>
<dbReference type="InterPro" id="IPR003953">
    <property type="entry name" value="FAD-dep_OxRdtase_2_FAD-bd"/>
</dbReference>
<dbReference type="InterPro" id="IPR036188">
    <property type="entry name" value="FAD/NAD-bd_sf"/>
</dbReference>
<evidence type="ECO:0000256" key="2">
    <source>
        <dbReference type="ARBA" id="ARBA00022630"/>
    </source>
</evidence>
<reference evidence="7 8" key="1">
    <citation type="submission" date="2019-02" db="EMBL/GenBank/DDBJ databases">
        <authorList>
            <person name="Li Y."/>
        </authorList>
    </citation>
    <scope>NUCLEOTIDE SEQUENCE [LARGE SCALE GENOMIC DNA]</scope>
    <source>
        <strain evidence="7 8">3-7</strain>
    </source>
</reference>
<dbReference type="InterPro" id="IPR027477">
    <property type="entry name" value="Succ_DH/fumarate_Rdtase_cat_sf"/>
</dbReference>
<dbReference type="SUPFAM" id="SSF51905">
    <property type="entry name" value="FAD/NAD(P)-binding domain"/>
    <property type="match status" value="1"/>
</dbReference>
<evidence type="ECO:0000256" key="5">
    <source>
        <dbReference type="SAM" id="MobiDB-lite"/>
    </source>
</evidence>
<dbReference type="PANTHER" id="PTHR43400:SF10">
    <property type="entry name" value="3-OXOSTEROID 1-DEHYDROGENASE"/>
    <property type="match status" value="1"/>
</dbReference>
<feature type="region of interest" description="Disordered" evidence="5">
    <location>
        <begin position="16"/>
        <end position="36"/>
    </location>
</feature>
<name>A0A4Q6Y2Y0_9SPHN</name>
<dbReference type="OrthoDB" id="3178130at2"/>
<keyword evidence="3" id="KW-0274">FAD</keyword>